<protein>
    <submittedName>
        <fullName evidence="1">Uncharacterized protein</fullName>
    </submittedName>
</protein>
<reference evidence="1 2" key="1">
    <citation type="journal article" date="2016" name="Mol. Biol. Evol.">
        <title>Comparative Genomics of Early-Diverging Mushroom-Forming Fungi Provides Insights into the Origins of Lignocellulose Decay Capabilities.</title>
        <authorList>
            <person name="Nagy L.G."/>
            <person name="Riley R."/>
            <person name="Tritt A."/>
            <person name="Adam C."/>
            <person name="Daum C."/>
            <person name="Floudas D."/>
            <person name="Sun H."/>
            <person name="Yadav J.S."/>
            <person name="Pangilinan J."/>
            <person name="Larsson K.H."/>
            <person name="Matsuura K."/>
            <person name="Barry K."/>
            <person name="Labutti K."/>
            <person name="Kuo R."/>
            <person name="Ohm R.A."/>
            <person name="Bhattacharya S.S."/>
            <person name="Shirouzu T."/>
            <person name="Yoshinaga Y."/>
            <person name="Martin F.M."/>
            <person name="Grigoriev I.V."/>
            <person name="Hibbett D.S."/>
        </authorList>
    </citation>
    <scope>NUCLEOTIDE SEQUENCE [LARGE SCALE GENOMIC DNA]</scope>
    <source>
        <strain evidence="1 2">HHB9708</strain>
    </source>
</reference>
<sequence length="447" mass="49694">MSKTNSTLVSRRRDSKSNLDVLAVALQDPDFVPDPPLRFYRDDGAQGIRLSECRKGFGAVRSGTSVYFPRGKWRAPEVSLYYGWPTCSEKLDTIHLFGRPMNYIVWELYWQYNGESTKKTILQPLTVIPNLMLMELRNVARNFWQPVFLSLEDYSLKYQFKPYDISSSDTESGSTSPDIAANASSPVEFTHDSSFQARTATIPAKQLRFNTSPGKKQPSCVIHDHTKLSCAKVDGWRLTWVAMWAHPDVSIRQQDLNLEAPATMSFDMGTVFIFVQSSSSLTTISEHLTQVNPSMGASGIQENPSVQMEDQSQHRVHFPEPLTEWFSPLVTFEPGHSNNTTKAMKSNDYNMLDSLFTPSATFGSTTIDIPNNDAMGGMTDAELMSTLVGPFGPTGMGMETSDKSSSSALVPSSVFSMESFMNAEASGLYGTSSAELDALMQIWYPNL</sequence>
<accession>A0A164M877</accession>
<evidence type="ECO:0000313" key="1">
    <source>
        <dbReference type="EMBL" id="KZS86460.1"/>
    </source>
</evidence>
<keyword evidence="2" id="KW-1185">Reference proteome</keyword>
<gene>
    <name evidence="1" type="ORF">SISNIDRAFT_471770</name>
</gene>
<dbReference type="AlphaFoldDB" id="A0A164M877"/>
<name>A0A164M877_9AGAM</name>
<dbReference type="EMBL" id="KV419497">
    <property type="protein sequence ID" value="KZS86460.1"/>
    <property type="molecule type" value="Genomic_DNA"/>
</dbReference>
<dbReference type="Proteomes" id="UP000076722">
    <property type="component" value="Unassembled WGS sequence"/>
</dbReference>
<evidence type="ECO:0000313" key="2">
    <source>
        <dbReference type="Proteomes" id="UP000076722"/>
    </source>
</evidence>
<organism evidence="1 2">
    <name type="scientific">Sistotremastrum niveocremeum HHB9708</name>
    <dbReference type="NCBI Taxonomy" id="1314777"/>
    <lineage>
        <taxon>Eukaryota</taxon>
        <taxon>Fungi</taxon>
        <taxon>Dikarya</taxon>
        <taxon>Basidiomycota</taxon>
        <taxon>Agaricomycotina</taxon>
        <taxon>Agaricomycetes</taxon>
        <taxon>Sistotremastrales</taxon>
        <taxon>Sistotremastraceae</taxon>
        <taxon>Sertulicium</taxon>
        <taxon>Sertulicium niveocremeum</taxon>
    </lineage>
</organism>
<proteinExistence type="predicted"/>